<evidence type="ECO:0000259" key="1">
    <source>
        <dbReference type="Pfam" id="PF14594"/>
    </source>
</evidence>
<proteinExistence type="predicted"/>
<evidence type="ECO:0000313" key="3">
    <source>
        <dbReference type="Proteomes" id="UP001595767"/>
    </source>
</evidence>
<dbReference type="Proteomes" id="UP001595767">
    <property type="component" value="Unassembled WGS sequence"/>
</dbReference>
<organism evidence="2 3">
    <name type="scientific">Nocardia rhizosphaerae</name>
    <dbReference type="NCBI Taxonomy" id="1691571"/>
    <lineage>
        <taxon>Bacteria</taxon>
        <taxon>Bacillati</taxon>
        <taxon>Actinomycetota</taxon>
        <taxon>Actinomycetes</taxon>
        <taxon>Mycobacteriales</taxon>
        <taxon>Nocardiaceae</taxon>
        <taxon>Nocardia</taxon>
    </lineage>
</organism>
<dbReference type="RefSeq" id="WP_378547855.1">
    <property type="nucleotide sequence ID" value="NZ_JBHSBA010000003.1"/>
</dbReference>
<protein>
    <submittedName>
        <fullName evidence="2">Phage tail protein</fullName>
    </submittedName>
</protein>
<evidence type="ECO:0000313" key="2">
    <source>
        <dbReference type="EMBL" id="MFC4124941.1"/>
    </source>
</evidence>
<dbReference type="Pfam" id="PF14594">
    <property type="entry name" value="Sipho_Gp37"/>
    <property type="match status" value="1"/>
</dbReference>
<feature type="domain" description="Gp28/Gp37-like" evidence="1">
    <location>
        <begin position="30"/>
        <end position="507"/>
    </location>
</feature>
<reference evidence="3" key="1">
    <citation type="journal article" date="2019" name="Int. J. Syst. Evol. Microbiol.">
        <title>The Global Catalogue of Microorganisms (GCM) 10K type strain sequencing project: providing services to taxonomists for standard genome sequencing and annotation.</title>
        <authorList>
            <consortium name="The Broad Institute Genomics Platform"/>
            <consortium name="The Broad Institute Genome Sequencing Center for Infectious Disease"/>
            <person name="Wu L."/>
            <person name="Ma J."/>
        </authorList>
    </citation>
    <scope>NUCLEOTIDE SEQUENCE [LARGE SCALE GENOMIC DNA]</scope>
    <source>
        <strain evidence="3">CGMCC 4.7204</strain>
    </source>
</reference>
<gene>
    <name evidence="2" type="ORF">ACFOW8_08385</name>
</gene>
<sequence length="545" mass="60807">MAWDRAVEVRRMDLAQRQEDADRADQTCLVRYWDKYLQEVGEEGRYLDITFTYTKNAPGGLKMRLSRDTLYFDHLFRLDEDGVGPENRTAPITVDTKAFRWDGYITRVALVRDDDGVEYIDVEAIHCWQHIATTALWASPFAPILAQWPRHMVLFGPTESLIGIYMSCNLIRQQSSAYPGQWSDAPEWVRAGDSLWPIAMVPVWILTDTSKWAAGSARFDMASEFFSTWLDDSGVVLEAKFFLPGEDEQPAPEWFYLDKPTVVLWTTDKSGVTGPTGTLIDGLVSWFEDFIDDTTPVRYPNFNAQHEYEAIYGEHGPLGTFRNFPHVWYLPGEYSGIGASEVAVHKPLATSVIVGGKSPGWVNAGIEIAMKNLLSWVGLLIGIPGLDSLYQGQLDDVFLAWMSYSNAERTREAGPFAFKEHVVANSTKAFTLDGVMAGRAGLWATRGYTSHKVSVGDGAPYLLGKDFTLGDQIGFQLGDQIFTDFVTQMSFTDDRQGGARWELTIGDGGDEDDTITKAWNRLGQLATAVQSIATDVGADLDLLIF</sequence>
<accession>A0ABV8L354</accession>
<dbReference type="EMBL" id="JBHSBA010000003">
    <property type="protein sequence ID" value="MFC4124941.1"/>
    <property type="molecule type" value="Genomic_DNA"/>
</dbReference>
<name>A0ABV8L354_9NOCA</name>
<dbReference type="InterPro" id="IPR029432">
    <property type="entry name" value="Gp28/Gp37-like_dom"/>
</dbReference>
<keyword evidence="3" id="KW-1185">Reference proteome</keyword>
<comment type="caution">
    <text evidence="2">The sequence shown here is derived from an EMBL/GenBank/DDBJ whole genome shotgun (WGS) entry which is preliminary data.</text>
</comment>